<gene>
    <name evidence="1" type="ordered locus">CpB0209</name>
</gene>
<reference evidence="1" key="1">
    <citation type="submission" date="2002-05" db="EMBL/GenBank/DDBJ databases">
        <title>The genome sequence of Chlamydia pneumoniae TW183 and comparison with other Chlamydia strains based on whole genome sequence analysis.</title>
        <authorList>
            <person name="Geng M.M."/>
            <person name="Schuhmacher A."/>
            <person name="Muehldorfer I."/>
            <person name="Bensch K.W."/>
            <person name="Schaefer K.P."/>
            <person name="Schneider S."/>
            <person name="Pohl T."/>
            <person name="Essig A."/>
            <person name="Marre R."/>
            <person name="Melchers K."/>
        </authorList>
    </citation>
    <scope>NUCLEOTIDE SEQUENCE [LARGE SCALE GENOMIC DNA]</scope>
    <source>
        <strain evidence="1">TW-183</strain>
    </source>
</reference>
<proteinExistence type="predicted"/>
<organism evidence="1 2">
    <name type="scientific">Chlamydia pneumoniae</name>
    <name type="common">Chlamydophila pneumoniae</name>
    <dbReference type="NCBI Taxonomy" id="83558"/>
    <lineage>
        <taxon>Bacteria</taxon>
        <taxon>Pseudomonadati</taxon>
        <taxon>Chlamydiota</taxon>
        <taxon>Chlamydiia</taxon>
        <taxon>Chlamydiales</taxon>
        <taxon>Chlamydiaceae</taxon>
        <taxon>Chlamydia/Chlamydophila group</taxon>
        <taxon>Chlamydia</taxon>
    </lineage>
</organism>
<evidence type="ECO:0000313" key="1">
    <source>
        <dbReference type="EMBL" id="AAP98142.1"/>
    </source>
</evidence>
<evidence type="ECO:0000313" key="2">
    <source>
        <dbReference type="Proteomes" id="UP000000424"/>
    </source>
</evidence>
<dbReference type="EMBL" id="AE009440">
    <property type="protein sequence ID" value="AAP98142.1"/>
    <property type="molecule type" value="Genomic_DNA"/>
</dbReference>
<sequence>MLKFFLVCEELCILTVATHRALLETPLALSFFKELKTKYVYRAKDILQLHNYKGFTILNTSPLCS</sequence>
<name>A0ABN3YPL3_CHLPN</name>
<accession>A0ABN3YPL3</accession>
<dbReference type="Proteomes" id="UP000000424">
    <property type="component" value="Chromosome"/>
</dbReference>
<keyword evidence="2" id="KW-1185">Reference proteome</keyword>
<protein>
    <submittedName>
        <fullName evidence="1">Uncharacterized protein</fullName>
    </submittedName>
</protein>